<evidence type="ECO:0000313" key="2">
    <source>
        <dbReference type="Proteomes" id="UP000005237"/>
    </source>
</evidence>
<keyword evidence="2" id="KW-1185">Reference proteome</keyword>
<protein>
    <submittedName>
        <fullName evidence="1">Uncharacterized protein</fullName>
    </submittedName>
</protein>
<evidence type="ECO:0000313" key="1">
    <source>
        <dbReference type="EnsemblMetazoa" id="CJA37111a.1"/>
    </source>
</evidence>
<reference evidence="2" key="1">
    <citation type="submission" date="2010-08" db="EMBL/GenBank/DDBJ databases">
        <authorList>
            <consortium name="Caenorhabditis japonica Sequencing Consortium"/>
            <person name="Wilson R.K."/>
        </authorList>
    </citation>
    <scope>NUCLEOTIDE SEQUENCE [LARGE SCALE GENOMIC DNA]</scope>
    <source>
        <strain evidence="2">DF5081</strain>
    </source>
</reference>
<dbReference type="Proteomes" id="UP000005237">
    <property type="component" value="Unassembled WGS sequence"/>
</dbReference>
<sequence>MPNLFQKFIIFTMKVEGKERKEKSSGLPEIAGVMLVELFIRDEKKWHNRSKAAGKNGKSPRQEALEDWQAELAAIGCDRTTEQIYCRVKGDLATVKSLLSPEKAGSDLSRKFAKLDFARSLLYEHLAGTHDANEAGGDQESSACPSEVVEEGIIVKCEVFENGIIDGNLQLKVESPGHPTVPKIEFNDDEGSSNNSEAVDFEKNEKTEFCDAIKEAQQKRKYVVNEHFEPKRTSMFSSHIDIKRAKINYWAVKERLLREKDRREKELWEIQMKTAHWNQEVAMFEARKRGLIEVDESNGTSNDLNGNDR</sequence>
<proteinExistence type="predicted"/>
<name>A0A8R1IPE5_CAEJA</name>
<reference evidence="1" key="2">
    <citation type="submission" date="2022-06" db="UniProtKB">
        <authorList>
            <consortium name="EnsemblMetazoa"/>
        </authorList>
    </citation>
    <scope>IDENTIFICATION</scope>
    <source>
        <strain evidence="1">DF5081</strain>
    </source>
</reference>
<accession>A0A8R1IPE5</accession>
<dbReference type="EnsemblMetazoa" id="CJA37111a.1">
    <property type="protein sequence ID" value="CJA37111a.1"/>
    <property type="gene ID" value="WBGene00212958"/>
</dbReference>
<organism evidence="1 2">
    <name type="scientific">Caenorhabditis japonica</name>
    <dbReference type="NCBI Taxonomy" id="281687"/>
    <lineage>
        <taxon>Eukaryota</taxon>
        <taxon>Metazoa</taxon>
        <taxon>Ecdysozoa</taxon>
        <taxon>Nematoda</taxon>
        <taxon>Chromadorea</taxon>
        <taxon>Rhabditida</taxon>
        <taxon>Rhabditina</taxon>
        <taxon>Rhabditomorpha</taxon>
        <taxon>Rhabditoidea</taxon>
        <taxon>Rhabditidae</taxon>
        <taxon>Peloderinae</taxon>
        <taxon>Caenorhabditis</taxon>
    </lineage>
</organism>
<dbReference type="AlphaFoldDB" id="A0A8R1IPE5"/>